<feature type="binding site" evidence="1">
    <location>
        <position position="60"/>
    </location>
    <ligand>
        <name>Zn(2+)</name>
        <dbReference type="ChEBI" id="CHEBI:29105"/>
    </ligand>
</feature>
<feature type="region of interest" description="Disordered" evidence="3">
    <location>
        <begin position="393"/>
        <end position="415"/>
    </location>
</feature>
<feature type="domain" description="ZAD" evidence="4">
    <location>
        <begin position="9"/>
        <end position="84"/>
    </location>
</feature>
<keyword evidence="1" id="KW-0863">Zinc-finger</keyword>
<evidence type="ECO:0000256" key="3">
    <source>
        <dbReference type="SAM" id="MobiDB-lite"/>
    </source>
</evidence>
<evidence type="ECO:0000313" key="5">
    <source>
        <dbReference type="Proteomes" id="UP001652621"/>
    </source>
</evidence>
<feature type="compositionally biased region" description="Basic and acidic residues" evidence="3">
    <location>
        <begin position="1055"/>
        <end position="1066"/>
    </location>
</feature>
<dbReference type="Gene3D" id="3.40.1800.20">
    <property type="match status" value="1"/>
</dbReference>
<dbReference type="SUPFAM" id="SSF57716">
    <property type="entry name" value="Glucocorticoid receptor-like (DNA-binding domain)"/>
    <property type="match status" value="1"/>
</dbReference>
<feature type="compositionally biased region" description="Pro residues" evidence="3">
    <location>
        <begin position="149"/>
        <end position="160"/>
    </location>
</feature>
<feature type="compositionally biased region" description="Polar residues" evidence="3">
    <location>
        <begin position="900"/>
        <end position="913"/>
    </location>
</feature>
<reference evidence="6" key="1">
    <citation type="submission" date="2025-08" db="UniProtKB">
        <authorList>
            <consortium name="RefSeq"/>
        </authorList>
    </citation>
    <scope>IDENTIFICATION</scope>
    <source>
        <strain evidence="6">Aabys</strain>
        <tissue evidence="6">Whole body</tissue>
    </source>
</reference>
<feature type="compositionally biased region" description="Low complexity" evidence="3">
    <location>
        <begin position="857"/>
        <end position="869"/>
    </location>
</feature>
<keyword evidence="2" id="KW-0175">Coiled coil</keyword>
<dbReference type="PANTHER" id="PTHR39942:SF1">
    <property type="entry name" value="BCDNA.LD26519-RELATED"/>
    <property type="match status" value="1"/>
</dbReference>
<feature type="region of interest" description="Disordered" evidence="3">
    <location>
        <begin position="97"/>
        <end position="166"/>
    </location>
</feature>
<keyword evidence="1" id="KW-0479">Metal-binding</keyword>
<dbReference type="PANTHER" id="PTHR39942">
    <property type="entry name" value="BCDNA.LD26519-RELATED"/>
    <property type="match status" value="1"/>
</dbReference>
<feature type="compositionally biased region" description="Basic and acidic residues" evidence="3">
    <location>
        <begin position="1099"/>
        <end position="1136"/>
    </location>
</feature>
<feature type="compositionally biased region" description="Low complexity" evidence="3">
    <location>
        <begin position="131"/>
        <end position="140"/>
    </location>
</feature>
<feature type="compositionally biased region" description="Low complexity" evidence="3">
    <location>
        <begin position="887"/>
        <end position="899"/>
    </location>
</feature>
<keyword evidence="5" id="KW-1185">Reference proteome</keyword>
<evidence type="ECO:0000313" key="6">
    <source>
        <dbReference type="RefSeq" id="XP_058980581.1"/>
    </source>
</evidence>
<name>A0ABM3V475_MUSDO</name>
<feature type="region of interest" description="Disordered" evidence="3">
    <location>
        <begin position="1019"/>
        <end position="1284"/>
    </location>
</feature>
<sequence length="1284" mass="139682">MELQMKLEMLCRVCAANTKCKNSECVYILKTAGLCEKLDKFLYLKVLENDALPKILCKSCFRQVEATASLSKIAKDTEKVFRDFLSSGMPKGVNTTETAAKASINPPEYTSSDLLSKKDADKGSNNANDLSTSTSSTKSKPAGLTDMQSPPPPPPLPTPPTFNITPRKEDLVVNVSVSDPLTRENQQKMISNSQRRHSIMVDMASLGSLANITSNLAQLSQKNNNSPSTGHSSGRKSASPARVQKYCTIAPKPLLKTSQQPNQVTTFSSGGYVIEPLQLPQSSGGNSAEKEVIKKPALPLTITATGVTPAITVTDNTILQQKRKNLVKALNNIKANSGGQVSLLKSSQPKQQQQSLLQSNQPAGKSLLVENIVKQVTDELPDRIIIAAPKNKAASLNKPKKPEDSNIPASLAASNPTIKPPSTLVISEVPAVQQPLPATVAQQPPPAAATQQPPKTSSFPEDILLGRVIKDIDLLKLILKALKWPVNKQNLELQLQRLKSTRFTDIMSDPNLLQDTDLTQLLGPYLAPVLLAAQALQQQQQQIMMNNNGNASKVAAGPKKSATTTTIITPTSKPIAIPSTLLLDSTKDEINKAIPYKLPPETSVQLVPALPEETEIKEIPSTYNTNSGNLKRPHSKDSGKSSAPMIKRQRKSGIQKHRDSIVISDEEDGEPPAATEKSNKTNARQRSNKLPNNYEIDLTNPSFLVQLGLLNGSSSEQANEALMALLAKQRMVKQQQSSSSSQRKRLSSISHNPIIPSNSSDKNTTDNASEFDALINIDDDIVLMEPVTTSSSSSMAKEEIGANKSVSNLPAIDISNFVMPQQLQNVAPIITRPIIKRRKTVIQSSKAVVKDVVVPPTTTAASNNAGNSNKLEKDNATKKTSQEELPTTTTTANTGGNATPSGASSTETSPSKQGSRKQQNKAALGQQLLEAIGLQKIQTKDSSKTVHYASTSSTASNDVAPPAMGSKQSVQQIRSALKKSLKQAQEQQQQLRNKDSTTTIIQDADSTTKTTVKDIVIEHRSNKSMDSSSTHDDDIEEQIEKITLVKSANTVQETSTKDEPKRETSSRKKPCLSAGRITERRSTLPSSAGRVRFNLNPKGGDKEDKEEEKKTTNSTLKKETDVVKAGQQEEKIKSEAESPNVSSTSSTTEQSQPKEEPTETPRRRGGRKRITEITEANDTSNHTEKESEKEKDNKPKETDKDNDKKKDKEKEKDKSKDAEKEKETKSQSSKAVDKIKEDLDETSSNSGRPTRQSKTLSKYYKGPDKAAASRRSLPARSTRNRKYC</sequence>
<feature type="region of interest" description="Disordered" evidence="3">
    <location>
        <begin position="341"/>
        <end position="360"/>
    </location>
</feature>
<accession>A0ABM3V475</accession>
<dbReference type="RefSeq" id="XP_058980581.1">
    <property type="nucleotide sequence ID" value="XM_059124598.1"/>
</dbReference>
<dbReference type="InterPro" id="IPR012934">
    <property type="entry name" value="Znf_AD"/>
</dbReference>
<protein>
    <submittedName>
        <fullName evidence="6">Nucleolar protein dao-5</fullName>
    </submittedName>
</protein>
<gene>
    <name evidence="6" type="primary">LOC101896352</name>
</gene>
<feature type="region of interest" description="Disordered" evidence="3">
    <location>
        <begin position="733"/>
        <end position="766"/>
    </location>
</feature>
<feature type="compositionally biased region" description="Polar residues" evidence="3">
    <location>
        <begin position="220"/>
        <end position="236"/>
    </location>
</feature>
<dbReference type="GeneID" id="101896352"/>
<organism evidence="5 6">
    <name type="scientific">Musca domestica</name>
    <name type="common">House fly</name>
    <dbReference type="NCBI Taxonomy" id="7370"/>
    <lineage>
        <taxon>Eukaryota</taxon>
        <taxon>Metazoa</taxon>
        <taxon>Ecdysozoa</taxon>
        <taxon>Arthropoda</taxon>
        <taxon>Hexapoda</taxon>
        <taxon>Insecta</taxon>
        <taxon>Pterygota</taxon>
        <taxon>Neoptera</taxon>
        <taxon>Endopterygota</taxon>
        <taxon>Diptera</taxon>
        <taxon>Brachycera</taxon>
        <taxon>Muscomorpha</taxon>
        <taxon>Muscoidea</taxon>
        <taxon>Muscidae</taxon>
        <taxon>Musca</taxon>
    </lineage>
</organism>
<feature type="compositionally biased region" description="Basic and acidic residues" evidence="3">
    <location>
        <begin position="1181"/>
        <end position="1237"/>
    </location>
</feature>
<dbReference type="Proteomes" id="UP001652621">
    <property type="component" value="Unplaced"/>
</dbReference>
<feature type="region of interest" description="Disordered" evidence="3">
    <location>
        <begin position="617"/>
        <end position="687"/>
    </location>
</feature>
<evidence type="ECO:0000259" key="4">
    <source>
        <dbReference type="PROSITE" id="PS51915"/>
    </source>
</evidence>
<feature type="compositionally biased region" description="Basic and acidic residues" evidence="3">
    <location>
        <begin position="870"/>
        <end position="882"/>
    </location>
</feature>
<feature type="coiled-coil region" evidence="2">
    <location>
        <begin position="967"/>
        <end position="997"/>
    </location>
</feature>
<feature type="compositionally biased region" description="Low complexity" evidence="3">
    <location>
        <begin position="733"/>
        <end position="760"/>
    </location>
</feature>
<feature type="region of interest" description="Disordered" evidence="3">
    <location>
        <begin position="939"/>
        <end position="966"/>
    </location>
</feature>
<feature type="region of interest" description="Disordered" evidence="3">
    <location>
        <begin position="857"/>
        <end position="922"/>
    </location>
</feature>
<evidence type="ECO:0000256" key="1">
    <source>
        <dbReference type="PROSITE-ProRule" id="PRU01263"/>
    </source>
</evidence>
<proteinExistence type="predicted"/>
<keyword evidence="1" id="KW-0862">Zinc</keyword>
<feature type="binding site" evidence="1">
    <location>
        <position position="11"/>
    </location>
    <ligand>
        <name>Zn(2+)</name>
        <dbReference type="ChEBI" id="CHEBI:29105"/>
    </ligand>
</feature>
<feature type="region of interest" description="Disordered" evidence="3">
    <location>
        <begin position="220"/>
        <end position="241"/>
    </location>
</feature>
<feature type="binding site" evidence="1">
    <location>
        <position position="57"/>
    </location>
    <ligand>
        <name>Zn(2+)</name>
        <dbReference type="ChEBI" id="CHEBI:29105"/>
    </ligand>
</feature>
<feature type="compositionally biased region" description="Basic and acidic residues" evidence="3">
    <location>
        <begin position="1152"/>
        <end position="1162"/>
    </location>
</feature>
<evidence type="ECO:0000256" key="2">
    <source>
        <dbReference type="SAM" id="Coils"/>
    </source>
</evidence>
<feature type="compositionally biased region" description="Polar residues" evidence="3">
    <location>
        <begin position="1242"/>
        <end position="1256"/>
    </location>
</feature>
<feature type="compositionally biased region" description="Polar residues" evidence="3">
    <location>
        <begin position="948"/>
        <end position="957"/>
    </location>
</feature>
<feature type="binding site" evidence="1">
    <location>
        <position position="14"/>
    </location>
    <ligand>
        <name>Zn(2+)</name>
        <dbReference type="ChEBI" id="CHEBI:29105"/>
    </ligand>
</feature>
<feature type="compositionally biased region" description="Low complexity" evidence="3">
    <location>
        <begin position="342"/>
        <end position="360"/>
    </location>
</feature>
<dbReference type="PROSITE" id="PS51915">
    <property type="entry name" value="ZAD"/>
    <property type="match status" value="1"/>
</dbReference>